<evidence type="ECO:0000259" key="1">
    <source>
        <dbReference type="Pfam" id="PF02965"/>
    </source>
</evidence>
<sequence length="219" mass="24590">MDISAVSRKEVLRYLGYKGTMEIQGAVEDEVEACLELLGQKAEPKHLVRSFPLRLGTEYEIDCGCFCTRSKNLSKNLQECEMVLVFAATLGLGTDYVIQKYNHLQMSRAVILQAAATAMIEEYCDQVCRELKERYEAGEWYLRPRFSPGYGDFPLECQSSLLDGLEAGKRLGIRLTSGCLMMPSKSVTAVMGLSRKPYRCEVKGCEACGKTDCAYRRET</sequence>
<dbReference type="SUPFAM" id="SSF56507">
    <property type="entry name" value="Methionine synthase activation domain-like"/>
    <property type="match status" value="1"/>
</dbReference>
<dbReference type="InterPro" id="IPR037010">
    <property type="entry name" value="VitB12-dep_Met_synth_activ_sf"/>
</dbReference>
<proteinExistence type="predicted"/>
<comment type="caution">
    <text evidence="2">The sequence shown here is derived from an EMBL/GenBank/DDBJ whole genome shotgun (WGS) entry which is preliminary data.</text>
</comment>
<protein>
    <submittedName>
        <fullName evidence="2">Vitamin B12 dependent-methionine synthase activation domain-containing protein</fullName>
    </submittedName>
</protein>
<organism evidence="2 3">
    <name type="scientific">Enterocloster alcoholdehydrogenati</name>
    <dbReference type="NCBI Taxonomy" id="2547410"/>
    <lineage>
        <taxon>Bacteria</taxon>
        <taxon>Bacillati</taxon>
        <taxon>Bacillota</taxon>
        <taxon>Clostridia</taxon>
        <taxon>Lachnospirales</taxon>
        <taxon>Lachnospiraceae</taxon>
        <taxon>Enterocloster</taxon>
    </lineage>
</organism>
<dbReference type="PIRSF" id="PIRSF037984">
    <property type="entry name" value="Met_synth_TM0269_prd"/>
    <property type="match status" value="1"/>
</dbReference>
<dbReference type="Gene3D" id="3.40.109.40">
    <property type="match status" value="1"/>
</dbReference>
<evidence type="ECO:0000313" key="3">
    <source>
        <dbReference type="Proteomes" id="UP001600894"/>
    </source>
</evidence>
<dbReference type="Proteomes" id="UP001600894">
    <property type="component" value="Unassembled WGS sequence"/>
</dbReference>
<dbReference type="InterPro" id="IPR004223">
    <property type="entry name" value="VitB12-dep_Met_synth_activ_dom"/>
</dbReference>
<dbReference type="Pfam" id="PF02965">
    <property type="entry name" value="Met_synt_B12"/>
    <property type="match status" value="1"/>
</dbReference>
<gene>
    <name evidence="2" type="ORF">F130042H8_27810</name>
</gene>
<dbReference type="RefSeq" id="WP_176254524.1">
    <property type="nucleotide sequence ID" value="NZ_BAABXL010000001.1"/>
</dbReference>
<feature type="domain" description="AdoMet activation" evidence="1">
    <location>
        <begin position="80"/>
        <end position="195"/>
    </location>
</feature>
<accession>A0ABQ0B0B2</accession>
<dbReference type="InterPro" id="IPR017342">
    <property type="entry name" value="S-AdoMet-dep_Met_synth_prd"/>
</dbReference>
<evidence type="ECO:0000313" key="2">
    <source>
        <dbReference type="EMBL" id="GAA6269721.1"/>
    </source>
</evidence>
<dbReference type="EMBL" id="BAABXL010000001">
    <property type="protein sequence ID" value="GAA6269721.1"/>
    <property type="molecule type" value="Genomic_DNA"/>
</dbReference>
<name>A0ABQ0B0B2_9FIRM</name>
<keyword evidence="3" id="KW-1185">Reference proteome</keyword>
<reference evidence="2 3" key="1">
    <citation type="submission" date="2024-04" db="EMBL/GenBank/DDBJ databases">
        <title>Defined microbial consortia suppress multidrug-resistant proinflammatory Enterobacteriaceae via ecological control.</title>
        <authorList>
            <person name="Furuichi M."/>
            <person name="Kawaguchi T."/>
            <person name="Pust M."/>
            <person name="Yasuma K."/>
            <person name="Plichta D."/>
            <person name="Hasegawa N."/>
            <person name="Ohya T."/>
            <person name="Bhattarai S."/>
            <person name="Sasajima S."/>
            <person name="Aoto Y."/>
            <person name="Tuganbaev T."/>
            <person name="Yaginuma M."/>
            <person name="Ueda M."/>
            <person name="Okahashi N."/>
            <person name="Amafuji K."/>
            <person name="Kiridooshi Y."/>
            <person name="Sugita K."/>
            <person name="Strazar M."/>
            <person name="Skelly A."/>
            <person name="Suda W."/>
            <person name="Hattori M."/>
            <person name="Nakamoto N."/>
            <person name="Caballero S."/>
            <person name="Norman J."/>
            <person name="Olle B."/>
            <person name="Tanoue T."/>
            <person name="Arita M."/>
            <person name="Bucci V."/>
            <person name="Atarashi K."/>
            <person name="Xavier R."/>
            <person name="Honda K."/>
        </authorList>
    </citation>
    <scope>NUCLEOTIDE SEQUENCE [LARGE SCALE GENOMIC DNA]</scope>
    <source>
        <strain evidence="3">f13</strain>
    </source>
</reference>